<dbReference type="AlphaFoldDB" id="A0A7C9R3S3"/>
<dbReference type="Pfam" id="PF20240">
    <property type="entry name" value="DUF6597"/>
    <property type="match status" value="1"/>
</dbReference>
<evidence type="ECO:0000259" key="4">
    <source>
        <dbReference type="PROSITE" id="PS01124"/>
    </source>
</evidence>
<feature type="domain" description="HTH araC/xylS-type" evidence="4">
    <location>
        <begin position="175"/>
        <end position="277"/>
    </location>
</feature>
<name>A0A7C9R3S3_9HYPH</name>
<dbReference type="Pfam" id="PF12833">
    <property type="entry name" value="HTH_18"/>
    <property type="match status" value="1"/>
</dbReference>
<dbReference type="GO" id="GO:0043565">
    <property type="term" value="F:sequence-specific DNA binding"/>
    <property type="evidence" value="ECO:0007669"/>
    <property type="project" value="InterPro"/>
</dbReference>
<evidence type="ECO:0000313" key="5">
    <source>
        <dbReference type="EMBL" id="NGN39457.1"/>
    </source>
</evidence>
<dbReference type="PANTHER" id="PTHR46796:SF15">
    <property type="entry name" value="BLL1074 PROTEIN"/>
    <property type="match status" value="1"/>
</dbReference>
<evidence type="ECO:0000256" key="2">
    <source>
        <dbReference type="ARBA" id="ARBA00023125"/>
    </source>
</evidence>
<dbReference type="SMART" id="SM00342">
    <property type="entry name" value="HTH_ARAC"/>
    <property type="match status" value="1"/>
</dbReference>
<accession>A0A7C9R3S3</accession>
<evidence type="ECO:0000313" key="6">
    <source>
        <dbReference type="Proteomes" id="UP000481252"/>
    </source>
</evidence>
<keyword evidence="2" id="KW-0238">DNA-binding</keyword>
<dbReference type="GO" id="GO:0003700">
    <property type="term" value="F:DNA-binding transcription factor activity"/>
    <property type="evidence" value="ECO:0007669"/>
    <property type="project" value="InterPro"/>
</dbReference>
<keyword evidence="3" id="KW-0804">Transcription</keyword>
<evidence type="ECO:0000256" key="1">
    <source>
        <dbReference type="ARBA" id="ARBA00023015"/>
    </source>
</evidence>
<dbReference type="RefSeq" id="WP_165113030.1">
    <property type="nucleotide sequence ID" value="NZ_JAAKZG010000001.1"/>
</dbReference>
<sequence>MSELSETRSILAAPQAGAFEMVQHAPDAALTGLVTRITGYRELVAGHFRQTEAASLTVPLIISFGGAFSIGLGRTPGFEDRVTSFAAGLFAGPVVIDSFGDAHCIQIDFTPLGARRFFGMPMTELTGRMIDLGDVMGREGRNLRERLSDVATWDQRLAMAQRFVTRRLAGAARAPSPVSWAFDRLMASGGRMPISRLATEIGWSRKHLANRFAAEIGIGPKTLSRIVRFNHVLTLSKSSQGDGWAGIAAECGYADQAHMARDFHELAGTTPAAWLAQAA</sequence>
<reference evidence="5 6" key="1">
    <citation type="submission" date="2020-02" db="EMBL/GenBank/DDBJ databases">
        <title>Genome sequence of the type strain CGMCC 1.15528 of Mesorhizobium zhangyense.</title>
        <authorList>
            <person name="Gao J."/>
            <person name="Sun J."/>
        </authorList>
    </citation>
    <scope>NUCLEOTIDE SEQUENCE [LARGE SCALE GENOMIC DNA]</scope>
    <source>
        <strain evidence="5 6">CGMCC 1.15528</strain>
    </source>
</reference>
<comment type="caution">
    <text evidence="5">The sequence shown here is derived from an EMBL/GenBank/DDBJ whole genome shotgun (WGS) entry which is preliminary data.</text>
</comment>
<dbReference type="PANTHER" id="PTHR46796">
    <property type="entry name" value="HTH-TYPE TRANSCRIPTIONAL ACTIVATOR RHAS-RELATED"/>
    <property type="match status" value="1"/>
</dbReference>
<dbReference type="Gene3D" id="1.10.10.60">
    <property type="entry name" value="Homeodomain-like"/>
    <property type="match status" value="1"/>
</dbReference>
<proteinExistence type="predicted"/>
<dbReference type="PROSITE" id="PS01124">
    <property type="entry name" value="HTH_ARAC_FAMILY_2"/>
    <property type="match status" value="1"/>
</dbReference>
<evidence type="ECO:0000256" key="3">
    <source>
        <dbReference type="ARBA" id="ARBA00023163"/>
    </source>
</evidence>
<organism evidence="5 6">
    <name type="scientific">Mesorhizobium zhangyense</name>
    <dbReference type="NCBI Taxonomy" id="1776730"/>
    <lineage>
        <taxon>Bacteria</taxon>
        <taxon>Pseudomonadati</taxon>
        <taxon>Pseudomonadota</taxon>
        <taxon>Alphaproteobacteria</taxon>
        <taxon>Hyphomicrobiales</taxon>
        <taxon>Phyllobacteriaceae</taxon>
        <taxon>Mesorhizobium</taxon>
    </lineage>
</organism>
<dbReference type="EMBL" id="JAAKZG010000001">
    <property type="protein sequence ID" value="NGN39457.1"/>
    <property type="molecule type" value="Genomic_DNA"/>
</dbReference>
<dbReference type="Proteomes" id="UP000481252">
    <property type="component" value="Unassembled WGS sequence"/>
</dbReference>
<protein>
    <submittedName>
        <fullName evidence="5">AraC family transcriptional regulator</fullName>
    </submittedName>
</protein>
<dbReference type="InterPro" id="IPR018060">
    <property type="entry name" value="HTH_AraC"/>
</dbReference>
<gene>
    <name evidence="5" type="ORF">G6N74_00110</name>
</gene>
<dbReference type="InterPro" id="IPR050204">
    <property type="entry name" value="AraC_XylS_family_regulators"/>
</dbReference>
<keyword evidence="1" id="KW-0805">Transcription regulation</keyword>
<dbReference type="InterPro" id="IPR046532">
    <property type="entry name" value="DUF6597"/>
</dbReference>
<keyword evidence="6" id="KW-1185">Reference proteome</keyword>